<dbReference type="EMBL" id="CP000875">
    <property type="protein sequence ID" value="ABX05421.1"/>
    <property type="molecule type" value="Genomic_DNA"/>
</dbReference>
<dbReference type="STRING" id="316274.Haur_2783"/>
<sequence>MIRIEENNRPNIKFLNYSLFAGGQGLFFLINRWSGWAWYNGYSRLGRRLGRLVGTATNKADGQKCNPDQAAHTASSSLNDTHQLGRVYPINQFLPTNNSFRIDNSSTNALICK</sequence>
<keyword evidence="2" id="KW-1185">Reference proteome</keyword>
<dbReference type="HOGENOM" id="CLU_2130037_0_0_0"/>
<dbReference type="BioCyc" id="HAUR316274:GHYA-2814-MONOMER"/>
<evidence type="ECO:0000313" key="1">
    <source>
        <dbReference type="EMBL" id="ABX05421.1"/>
    </source>
</evidence>
<protein>
    <submittedName>
        <fullName evidence="1">Uncharacterized protein</fullName>
    </submittedName>
</protein>
<organism evidence="1 2">
    <name type="scientific">Herpetosiphon aurantiacus (strain ATCC 23779 / DSM 785 / 114-95)</name>
    <dbReference type="NCBI Taxonomy" id="316274"/>
    <lineage>
        <taxon>Bacteria</taxon>
        <taxon>Bacillati</taxon>
        <taxon>Chloroflexota</taxon>
        <taxon>Chloroflexia</taxon>
        <taxon>Herpetosiphonales</taxon>
        <taxon>Herpetosiphonaceae</taxon>
        <taxon>Herpetosiphon</taxon>
    </lineage>
</organism>
<dbReference type="KEGG" id="hau:Haur_2783"/>
<proteinExistence type="predicted"/>
<gene>
    <name evidence="1" type="ordered locus">Haur_2783</name>
</gene>
<dbReference type="Proteomes" id="UP000000787">
    <property type="component" value="Chromosome"/>
</dbReference>
<accession>A9B1X9</accession>
<name>A9B1X9_HERA2</name>
<dbReference type="AlphaFoldDB" id="A9B1X9"/>
<reference evidence="1 2" key="1">
    <citation type="journal article" date="2011" name="Stand. Genomic Sci.">
        <title>Complete genome sequence of the filamentous gliding predatory bacterium Herpetosiphon aurantiacus type strain (114-95(T)).</title>
        <authorList>
            <person name="Kiss H."/>
            <person name="Nett M."/>
            <person name="Domin N."/>
            <person name="Martin K."/>
            <person name="Maresca J.A."/>
            <person name="Copeland A."/>
            <person name="Lapidus A."/>
            <person name="Lucas S."/>
            <person name="Berry K.W."/>
            <person name="Glavina Del Rio T."/>
            <person name="Dalin E."/>
            <person name="Tice H."/>
            <person name="Pitluck S."/>
            <person name="Richardson P."/>
            <person name="Bruce D."/>
            <person name="Goodwin L."/>
            <person name="Han C."/>
            <person name="Detter J.C."/>
            <person name="Schmutz J."/>
            <person name="Brettin T."/>
            <person name="Land M."/>
            <person name="Hauser L."/>
            <person name="Kyrpides N.C."/>
            <person name="Ivanova N."/>
            <person name="Goker M."/>
            <person name="Woyke T."/>
            <person name="Klenk H.P."/>
            <person name="Bryant D.A."/>
        </authorList>
    </citation>
    <scope>NUCLEOTIDE SEQUENCE [LARGE SCALE GENOMIC DNA]</scope>
    <source>
        <strain evidence="2">ATCC 23779 / DSM 785 / 114-95</strain>
    </source>
</reference>
<dbReference type="InParanoid" id="A9B1X9"/>
<evidence type="ECO:0000313" key="2">
    <source>
        <dbReference type="Proteomes" id="UP000000787"/>
    </source>
</evidence>